<keyword evidence="3" id="KW-1185">Reference proteome</keyword>
<accession>A0A6M1LAG2</accession>
<evidence type="ECO:0000256" key="1">
    <source>
        <dbReference type="SAM" id="Phobius"/>
    </source>
</evidence>
<feature type="transmembrane region" description="Helical" evidence="1">
    <location>
        <begin position="78"/>
        <end position="96"/>
    </location>
</feature>
<feature type="transmembrane region" description="Helical" evidence="1">
    <location>
        <begin position="52"/>
        <end position="72"/>
    </location>
</feature>
<dbReference type="Proteomes" id="UP000478148">
    <property type="component" value="Unassembled WGS sequence"/>
</dbReference>
<keyword evidence="1" id="KW-1133">Transmembrane helix</keyword>
<feature type="transmembrane region" description="Helical" evidence="1">
    <location>
        <begin position="27"/>
        <end position="45"/>
    </location>
</feature>
<comment type="caution">
    <text evidence="2">The sequence shown here is derived from an EMBL/GenBank/DDBJ whole genome shotgun (WGS) entry which is preliminary data.</text>
</comment>
<sequence>MLALFVAAAAFARLGRRRATPDALGRSLRLLALGVTLGIAVAVLPDTVSDSGVAASYLLGVPTIAALLPLAADLVGRAVGVTTTLAAIVVLAWGLLLGLGDGVYFVIPALVLGAAAVVSVTPRRGTSVPERQDRAADA</sequence>
<evidence type="ECO:0000313" key="3">
    <source>
        <dbReference type="Proteomes" id="UP000478148"/>
    </source>
</evidence>
<keyword evidence="1" id="KW-0812">Transmembrane</keyword>
<name>A0A6M1LAG2_9ACTN</name>
<protein>
    <submittedName>
        <fullName evidence="2">Uncharacterized protein</fullName>
    </submittedName>
</protein>
<dbReference type="EMBL" id="SAIY01000008">
    <property type="protein sequence ID" value="NGM15256.1"/>
    <property type="molecule type" value="Genomic_DNA"/>
</dbReference>
<reference evidence="2 3" key="1">
    <citation type="submission" date="2020-02" db="EMBL/GenBank/DDBJ databases">
        <title>Draft Genome Sequence of Verrucosispora sp. Strain CWR15, Isolated from Gulf of Mexico Sponge.</title>
        <authorList>
            <person name="Kennedy S.J."/>
            <person name="Cella E."/>
            <person name="Azarian T."/>
            <person name="Baker B.J."/>
            <person name="Shaw L.N."/>
        </authorList>
    </citation>
    <scope>NUCLEOTIDE SEQUENCE [LARGE SCALE GENOMIC DNA]</scope>
    <source>
        <strain evidence="2 3">CWR15</strain>
    </source>
</reference>
<feature type="transmembrane region" description="Helical" evidence="1">
    <location>
        <begin position="103"/>
        <end position="121"/>
    </location>
</feature>
<evidence type="ECO:0000313" key="2">
    <source>
        <dbReference type="EMBL" id="NGM15256.1"/>
    </source>
</evidence>
<gene>
    <name evidence="2" type="ORF">ENC19_22690</name>
</gene>
<keyword evidence="1" id="KW-0472">Membrane</keyword>
<dbReference type="AlphaFoldDB" id="A0A6M1LAG2"/>
<proteinExistence type="predicted"/>
<organism evidence="2 3">
    <name type="scientific">Verrucosispora sioxanthis</name>
    <dbReference type="NCBI Taxonomy" id="2499994"/>
    <lineage>
        <taxon>Bacteria</taxon>
        <taxon>Bacillati</taxon>
        <taxon>Actinomycetota</taxon>
        <taxon>Actinomycetes</taxon>
        <taxon>Micromonosporales</taxon>
        <taxon>Micromonosporaceae</taxon>
        <taxon>Micromonospora</taxon>
    </lineage>
</organism>